<evidence type="ECO:0000313" key="2">
    <source>
        <dbReference type="Proteomes" id="UP001056120"/>
    </source>
</evidence>
<sequence length="460" mass="51761">MIFYEPGDVRKLWNDHFDSLSEDHRLHFQSVEGVQNMVLTEIRVFLQSIGKNLHDFDLPNITEDVNLQYVGHREVQEEYGIVVEAEHLCAKYSLNSDQKIVFDEIMTHVDNDIPGVFFLDGLGGTGKTFLYKALLAEVRSSGLIALATALSDAAANNMPGGRTAHSRFKIPINLNNNSMCNIKKQSGAAELIRSSKIIIWDEASMAKRQAIEAVDRALQDIIGFSLPFGGKIMVVGGDFRQVLLVIKRSTRAQIVDSSLRIVGDGTEESIEGTFIRIPDDMTIPCTIRENSIKELINAIFPSIQKNLYSSDYIISRAILSTRNESVDEINDQMIDIFQGEEKIYYSFDEAEDDLNNFYPIEFLNSLTVSGLPPHKLRLKIGCPIILLRNIDPSHGLCNGTRLICKGFQHNVIDAEIAVGQHIGKRVFLPRIPLCLSEDDMFPFKLKRKQFPIRLSFSHST</sequence>
<protein>
    <submittedName>
        <fullName evidence="1">Uncharacterized protein</fullName>
    </submittedName>
</protein>
<name>A0ACB9DCX3_9ASTR</name>
<reference evidence="2" key="1">
    <citation type="journal article" date="2022" name="Mol. Ecol. Resour.">
        <title>The genomes of chicory, endive, great burdock and yacon provide insights into Asteraceae palaeo-polyploidization history and plant inulin production.</title>
        <authorList>
            <person name="Fan W."/>
            <person name="Wang S."/>
            <person name="Wang H."/>
            <person name="Wang A."/>
            <person name="Jiang F."/>
            <person name="Liu H."/>
            <person name="Zhao H."/>
            <person name="Xu D."/>
            <person name="Zhang Y."/>
        </authorList>
    </citation>
    <scope>NUCLEOTIDE SEQUENCE [LARGE SCALE GENOMIC DNA]</scope>
    <source>
        <strain evidence="2">cv. Yunnan</strain>
    </source>
</reference>
<proteinExistence type="predicted"/>
<dbReference type="EMBL" id="CM042036">
    <property type="protein sequence ID" value="KAI3744295.1"/>
    <property type="molecule type" value="Genomic_DNA"/>
</dbReference>
<reference evidence="1 2" key="2">
    <citation type="journal article" date="2022" name="Mol. Ecol. Resour.">
        <title>The genomes of chicory, endive, great burdock and yacon provide insights into Asteraceae paleo-polyploidization history and plant inulin production.</title>
        <authorList>
            <person name="Fan W."/>
            <person name="Wang S."/>
            <person name="Wang H."/>
            <person name="Wang A."/>
            <person name="Jiang F."/>
            <person name="Liu H."/>
            <person name="Zhao H."/>
            <person name="Xu D."/>
            <person name="Zhang Y."/>
        </authorList>
    </citation>
    <scope>NUCLEOTIDE SEQUENCE [LARGE SCALE GENOMIC DNA]</scope>
    <source>
        <strain evidence="2">cv. Yunnan</strain>
        <tissue evidence="1">Leaves</tissue>
    </source>
</reference>
<evidence type="ECO:0000313" key="1">
    <source>
        <dbReference type="EMBL" id="KAI3744295.1"/>
    </source>
</evidence>
<accession>A0ACB9DCX3</accession>
<comment type="caution">
    <text evidence="1">The sequence shown here is derived from an EMBL/GenBank/DDBJ whole genome shotgun (WGS) entry which is preliminary data.</text>
</comment>
<keyword evidence="2" id="KW-1185">Reference proteome</keyword>
<organism evidence="1 2">
    <name type="scientific">Smallanthus sonchifolius</name>
    <dbReference type="NCBI Taxonomy" id="185202"/>
    <lineage>
        <taxon>Eukaryota</taxon>
        <taxon>Viridiplantae</taxon>
        <taxon>Streptophyta</taxon>
        <taxon>Embryophyta</taxon>
        <taxon>Tracheophyta</taxon>
        <taxon>Spermatophyta</taxon>
        <taxon>Magnoliopsida</taxon>
        <taxon>eudicotyledons</taxon>
        <taxon>Gunneridae</taxon>
        <taxon>Pentapetalae</taxon>
        <taxon>asterids</taxon>
        <taxon>campanulids</taxon>
        <taxon>Asterales</taxon>
        <taxon>Asteraceae</taxon>
        <taxon>Asteroideae</taxon>
        <taxon>Heliantheae alliance</taxon>
        <taxon>Millerieae</taxon>
        <taxon>Smallanthus</taxon>
    </lineage>
</organism>
<dbReference type="Proteomes" id="UP001056120">
    <property type="component" value="Linkage Group LG19"/>
</dbReference>
<gene>
    <name evidence="1" type="ORF">L1987_57372</name>
</gene>